<gene>
    <name evidence="2" type="primary">tuf</name>
    <name evidence="2" type="ORF">KEC49_02605</name>
</gene>
<protein>
    <submittedName>
        <fullName evidence="2">Elongation factor Tu</fullName>
    </submittedName>
</protein>
<dbReference type="Proteomes" id="UP000707147">
    <property type="component" value="Unassembled WGS sequence"/>
</dbReference>
<feature type="domain" description="Tr-type G" evidence="1">
    <location>
        <begin position="1"/>
        <end position="92"/>
    </location>
</feature>
<feature type="non-terminal residue" evidence="2">
    <location>
        <position position="1"/>
    </location>
</feature>
<evidence type="ECO:0000313" key="3">
    <source>
        <dbReference type="Proteomes" id="UP000707147"/>
    </source>
</evidence>
<sequence length="103" mass="11878">MPQTREHILLGRQVGVPYIVVFLNKCDMVDDEELLELVEMEVRDLLTQYEFPGDDTPIIRGSALKALEGDPIWEEKIIDLSQSLDKYIPEPKRAIEQPFLLPI</sequence>
<dbReference type="InterPro" id="IPR000795">
    <property type="entry name" value="T_Tr_GTP-bd_dom"/>
</dbReference>
<dbReference type="Pfam" id="PF00009">
    <property type="entry name" value="GTP_EFTU"/>
    <property type="match status" value="1"/>
</dbReference>
<reference evidence="3" key="1">
    <citation type="journal article" date="2022" name="Forests">
        <title>Identification of Endophytic Microbiota of Phytoplasma-Infected Russian Olive Trees Elaeagnus angustifolia L. in the Northwest of Iran.</title>
        <authorList>
            <person name="Azizpour N."/>
            <person name="Nematollahi S."/>
            <person name="Khakvar R."/>
            <person name="Jamshidi M."/>
            <person name="Norouzi-Beirami M.H."/>
        </authorList>
    </citation>
    <scope>NUCLEOTIDE SEQUENCE [LARGE SCALE GENOMIC DNA]</scope>
    <source>
        <strain evidence="3">TBZ1</strain>
    </source>
</reference>
<dbReference type="GO" id="GO:0003746">
    <property type="term" value="F:translation elongation factor activity"/>
    <property type="evidence" value="ECO:0007669"/>
    <property type="project" value="UniProtKB-KW"/>
</dbReference>
<evidence type="ECO:0000259" key="1">
    <source>
        <dbReference type="PROSITE" id="PS51722"/>
    </source>
</evidence>
<dbReference type="PROSITE" id="PS51722">
    <property type="entry name" value="G_TR_2"/>
    <property type="match status" value="1"/>
</dbReference>
<evidence type="ECO:0000313" key="2">
    <source>
        <dbReference type="EMBL" id="MBT1577018.1"/>
    </source>
</evidence>
<dbReference type="Gene3D" id="3.40.50.300">
    <property type="entry name" value="P-loop containing nucleotide triphosphate hydrolases"/>
    <property type="match status" value="1"/>
</dbReference>
<dbReference type="InterPro" id="IPR027417">
    <property type="entry name" value="P-loop_NTPase"/>
</dbReference>
<accession>A0ABS5V9M1</accession>
<keyword evidence="2" id="KW-0251">Elongation factor</keyword>
<name>A0ABS5V9M1_9MOLU</name>
<dbReference type="PANTHER" id="PTHR43721">
    <property type="entry name" value="ELONGATION FACTOR TU-RELATED"/>
    <property type="match status" value="1"/>
</dbReference>
<dbReference type="InterPro" id="IPR050055">
    <property type="entry name" value="EF-Tu_GTPase"/>
</dbReference>
<keyword evidence="3" id="KW-1185">Reference proteome</keyword>
<proteinExistence type="predicted"/>
<dbReference type="PANTHER" id="PTHR43721:SF22">
    <property type="entry name" value="ELONGATION FACTOR TU, MITOCHONDRIAL"/>
    <property type="match status" value="1"/>
</dbReference>
<feature type="non-terminal residue" evidence="2">
    <location>
        <position position="103"/>
    </location>
</feature>
<organism evidence="2 3">
    <name type="scientific">'Elaeagnus angustifolia' witches'-broom phytoplasma</name>
    <dbReference type="NCBI Taxonomy" id="1538355"/>
    <lineage>
        <taxon>Bacteria</taxon>
        <taxon>Bacillati</taxon>
        <taxon>Mycoplasmatota</taxon>
        <taxon>Mollicutes</taxon>
        <taxon>Acholeplasmatales</taxon>
        <taxon>Acholeplasmataceae</taxon>
        <taxon>Candidatus Phytoplasma</taxon>
        <taxon>16SrI (Aster yellows group)</taxon>
    </lineage>
</organism>
<dbReference type="EMBL" id="JAHFWK010000108">
    <property type="protein sequence ID" value="MBT1577018.1"/>
    <property type="molecule type" value="Genomic_DNA"/>
</dbReference>
<dbReference type="SUPFAM" id="SSF52540">
    <property type="entry name" value="P-loop containing nucleoside triphosphate hydrolases"/>
    <property type="match status" value="1"/>
</dbReference>
<keyword evidence="2" id="KW-0648">Protein biosynthesis</keyword>
<comment type="caution">
    <text evidence="2">The sequence shown here is derived from an EMBL/GenBank/DDBJ whole genome shotgun (WGS) entry which is preliminary data.</text>
</comment>